<dbReference type="EMBL" id="BQXS01001922">
    <property type="protein sequence ID" value="GKT31209.1"/>
    <property type="molecule type" value="Genomic_DNA"/>
</dbReference>
<name>A0ABQ5KID5_9EUKA</name>
<evidence type="ECO:0000259" key="1">
    <source>
        <dbReference type="Pfam" id="PF21018"/>
    </source>
</evidence>
<evidence type="ECO:0000313" key="2">
    <source>
        <dbReference type="EMBL" id="GKT31209.1"/>
    </source>
</evidence>
<keyword evidence="3" id="KW-1185">Reference proteome</keyword>
<dbReference type="Pfam" id="PF21018">
    <property type="entry name" value="BipA_C"/>
    <property type="match status" value="1"/>
</dbReference>
<dbReference type="Gene3D" id="2.40.50.250">
    <property type="entry name" value="bipa protein"/>
    <property type="match status" value="1"/>
</dbReference>
<dbReference type="Proteomes" id="UP001057375">
    <property type="component" value="Unassembled WGS sequence"/>
</dbReference>
<evidence type="ECO:0000313" key="3">
    <source>
        <dbReference type="Proteomes" id="UP001057375"/>
    </source>
</evidence>
<sequence length="122" mass="13787">ALTSTEQGEAVAFSIFNLQDRGIMFISPQTKVYAGMVIGEHSRANDLDVNPVKAKQQSNVRSSGADEAIKIIPAKDMSLEHALEWIEDDELVEVTPENIRLRKRELDPTKRRRAEKIKKDLK</sequence>
<comment type="caution">
    <text evidence="2">The sequence shown here is derived from an EMBL/GenBank/DDBJ whole genome shotgun (WGS) entry which is preliminary data.</text>
</comment>
<proteinExistence type="predicted"/>
<feature type="non-terminal residue" evidence="2">
    <location>
        <position position="1"/>
    </location>
</feature>
<organism evidence="2 3">
    <name type="scientific">Aduncisulcus paluster</name>
    <dbReference type="NCBI Taxonomy" id="2918883"/>
    <lineage>
        <taxon>Eukaryota</taxon>
        <taxon>Metamonada</taxon>
        <taxon>Carpediemonas-like organisms</taxon>
        <taxon>Aduncisulcus</taxon>
    </lineage>
</organism>
<dbReference type="InterPro" id="IPR048876">
    <property type="entry name" value="BipA_C"/>
</dbReference>
<feature type="domain" description="TypA/BipA C-terminal" evidence="1">
    <location>
        <begin position="2"/>
        <end position="107"/>
    </location>
</feature>
<reference evidence="2" key="1">
    <citation type="submission" date="2022-03" db="EMBL/GenBank/DDBJ databases">
        <title>Draft genome sequence of Aduncisulcus paluster, a free-living microaerophilic Fornicata.</title>
        <authorList>
            <person name="Yuyama I."/>
            <person name="Kume K."/>
            <person name="Tamura T."/>
            <person name="Inagaki Y."/>
            <person name="Hashimoto T."/>
        </authorList>
    </citation>
    <scope>NUCLEOTIDE SEQUENCE</scope>
    <source>
        <strain evidence="2">NY0171</strain>
    </source>
</reference>
<dbReference type="InterPro" id="IPR042116">
    <property type="entry name" value="TypA/BipA_C"/>
</dbReference>
<accession>A0ABQ5KID5</accession>
<protein>
    <submittedName>
        <fullName evidence="2">GTP-binding protein TypA like protein</fullName>
    </submittedName>
</protein>
<gene>
    <name evidence="2" type="ORF">ADUPG1_001900</name>
</gene>